<dbReference type="PANTHER" id="PTHR32196:SF69">
    <property type="entry name" value="BRANCHED-CHAIN AMINO ACID TRANSPORT SYSTEM, PERMEASE PROTEIN"/>
    <property type="match status" value="1"/>
</dbReference>
<dbReference type="InterPro" id="IPR001851">
    <property type="entry name" value="ABC_transp_permease"/>
</dbReference>
<dbReference type="GO" id="GO:0005886">
    <property type="term" value="C:plasma membrane"/>
    <property type="evidence" value="ECO:0007669"/>
    <property type="project" value="UniProtKB-SubCell"/>
</dbReference>
<proteinExistence type="predicted"/>
<keyword evidence="3 6" id="KW-0812">Transmembrane</keyword>
<comment type="subcellular location">
    <subcellularLocation>
        <location evidence="1">Cell membrane</location>
        <topology evidence="1">Multi-pass membrane protein</topology>
    </subcellularLocation>
</comment>
<evidence type="ECO:0000256" key="1">
    <source>
        <dbReference type="ARBA" id="ARBA00004651"/>
    </source>
</evidence>
<feature type="transmembrane region" description="Helical" evidence="6">
    <location>
        <begin position="209"/>
        <end position="227"/>
    </location>
</feature>
<evidence type="ECO:0000256" key="2">
    <source>
        <dbReference type="ARBA" id="ARBA00022475"/>
    </source>
</evidence>
<gene>
    <name evidence="7" type="ORF">D4A47_01820</name>
</gene>
<sequence>MTLFALQGAVELGLIYALVALGLFVSYRVLDIPDLTVDGSFTLGAAVSAVFTDAAHPCLGILFAVAAGWCAGMVSAFLQTKLKIQPILAGILAMTGLYSINLRVMGGRSMVSLLRVDTVFSPVSGLSLGKLLVALCVTLLVCLFLVLFFRTSTGLCIRATGDNETMVRSSSINTDRMKFLGLGLANALVGLSGGLIAQYQNSADMNTGVGMVVIGLASLIIGEAIFGKPSVPRNILAVVLGAIIYRIIYAFVMARGMAASDLKLISAVIVTLAISYPVVTDRYRLHKLMKEAAKDVGA</sequence>
<organism evidence="7 8">
    <name type="scientific">Anaerotruncus massiliensis</name>
    <name type="common">ex Liu et al. 2021</name>
    <dbReference type="NCBI Taxonomy" id="2321404"/>
    <lineage>
        <taxon>Bacteria</taxon>
        <taxon>Bacillati</taxon>
        <taxon>Bacillota</taxon>
        <taxon>Clostridia</taxon>
        <taxon>Eubacteriales</taxon>
        <taxon>Oscillospiraceae</taxon>
        <taxon>Anaerotruncus</taxon>
    </lineage>
</organism>
<dbReference type="PANTHER" id="PTHR32196">
    <property type="entry name" value="ABC TRANSPORTER PERMEASE PROTEIN YPHD-RELATED-RELATED"/>
    <property type="match status" value="1"/>
</dbReference>
<evidence type="ECO:0000256" key="5">
    <source>
        <dbReference type="ARBA" id="ARBA00023136"/>
    </source>
</evidence>
<dbReference type="Pfam" id="PF02653">
    <property type="entry name" value="BPD_transp_2"/>
    <property type="match status" value="1"/>
</dbReference>
<evidence type="ECO:0000256" key="3">
    <source>
        <dbReference type="ARBA" id="ARBA00022692"/>
    </source>
</evidence>
<keyword evidence="4 6" id="KW-1133">Transmembrane helix</keyword>
<feature type="transmembrane region" description="Helical" evidence="6">
    <location>
        <begin position="179"/>
        <end position="197"/>
    </location>
</feature>
<evidence type="ECO:0000256" key="4">
    <source>
        <dbReference type="ARBA" id="ARBA00022989"/>
    </source>
</evidence>
<feature type="transmembrane region" description="Helical" evidence="6">
    <location>
        <begin position="126"/>
        <end position="149"/>
    </location>
</feature>
<dbReference type="GO" id="GO:0022857">
    <property type="term" value="F:transmembrane transporter activity"/>
    <property type="evidence" value="ECO:0007669"/>
    <property type="project" value="InterPro"/>
</dbReference>
<evidence type="ECO:0000256" key="6">
    <source>
        <dbReference type="SAM" id="Phobius"/>
    </source>
</evidence>
<feature type="transmembrane region" description="Helical" evidence="6">
    <location>
        <begin position="54"/>
        <end position="78"/>
    </location>
</feature>
<dbReference type="CDD" id="cd06574">
    <property type="entry name" value="TM_PBP1_branched-chain-AA_like"/>
    <property type="match status" value="1"/>
</dbReference>
<name>A0A498CYM7_9FIRM</name>
<keyword evidence="8" id="KW-1185">Reference proteome</keyword>
<evidence type="ECO:0000313" key="7">
    <source>
        <dbReference type="EMBL" id="RLL14743.1"/>
    </source>
</evidence>
<evidence type="ECO:0000313" key="8">
    <source>
        <dbReference type="Proteomes" id="UP000276301"/>
    </source>
</evidence>
<protein>
    <submittedName>
        <fullName evidence="7">ABC transporter permease</fullName>
    </submittedName>
</protein>
<dbReference type="AlphaFoldDB" id="A0A498CYM7"/>
<feature type="transmembrane region" description="Helical" evidence="6">
    <location>
        <begin position="264"/>
        <end position="280"/>
    </location>
</feature>
<feature type="transmembrane region" description="Helical" evidence="6">
    <location>
        <begin position="234"/>
        <end position="252"/>
    </location>
</feature>
<accession>A0A498CYM7</accession>
<feature type="transmembrane region" description="Helical" evidence="6">
    <location>
        <begin position="12"/>
        <end position="30"/>
    </location>
</feature>
<dbReference type="Proteomes" id="UP000276301">
    <property type="component" value="Unassembled WGS sequence"/>
</dbReference>
<keyword evidence="2" id="KW-1003">Cell membrane</keyword>
<dbReference type="RefSeq" id="WP_121585853.1">
    <property type="nucleotide sequence ID" value="NZ_DBFSDP010000123.1"/>
</dbReference>
<feature type="transmembrane region" description="Helical" evidence="6">
    <location>
        <begin position="87"/>
        <end position="106"/>
    </location>
</feature>
<keyword evidence="5 6" id="KW-0472">Membrane</keyword>
<comment type="caution">
    <text evidence="7">The sequence shown here is derived from an EMBL/GenBank/DDBJ whole genome shotgun (WGS) entry which is preliminary data.</text>
</comment>
<reference evidence="7 8" key="1">
    <citation type="submission" date="2018-10" db="EMBL/GenBank/DDBJ databases">
        <title>Anaerotruncus faecis sp. nov., isolated from human feces.</title>
        <authorList>
            <person name="Wang Y.-J."/>
        </authorList>
    </citation>
    <scope>NUCLEOTIDE SEQUENCE [LARGE SCALE GENOMIC DNA]</scope>
    <source>
        <strain evidence="7 8">22A2-44</strain>
    </source>
</reference>
<dbReference type="EMBL" id="RCHT01000001">
    <property type="protein sequence ID" value="RLL14743.1"/>
    <property type="molecule type" value="Genomic_DNA"/>
</dbReference>